<evidence type="ECO:0000256" key="9">
    <source>
        <dbReference type="HAMAP-Rule" id="MF_00060"/>
    </source>
</evidence>
<keyword evidence="7 9" id="KW-0547">Nucleotide-binding</keyword>
<evidence type="ECO:0000256" key="6">
    <source>
        <dbReference type="ARBA" id="ARBA00022723"/>
    </source>
</evidence>
<comment type="similarity">
    <text evidence="4 9">Belongs to the SurE nucleotidase family.</text>
</comment>
<dbReference type="SUPFAM" id="SSF64167">
    <property type="entry name" value="SurE-like"/>
    <property type="match status" value="1"/>
</dbReference>
<feature type="binding site" evidence="9">
    <location>
        <position position="28"/>
    </location>
    <ligand>
        <name>a divalent metal cation</name>
        <dbReference type="ChEBI" id="CHEBI:60240"/>
    </ligand>
</feature>
<keyword evidence="8 9" id="KW-0378">Hydrolase</keyword>
<evidence type="ECO:0000256" key="1">
    <source>
        <dbReference type="ARBA" id="ARBA00000815"/>
    </source>
</evidence>
<dbReference type="EMBL" id="CP000356">
    <property type="protein sequence ID" value="ABF52442.1"/>
    <property type="molecule type" value="Genomic_DNA"/>
</dbReference>
<dbReference type="NCBIfam" id="TIGR00087">
    <property type="entry name" value="surE"/>
    <property type="match status" value="1"/>
</dbReference>
<comment type="cofactor">
    <cofactor evidence="9">
        <name>a divalent metal cation</name>
        <dbReference type="ChEBI" id="CHEBI:60240"/>
    </cofactor>
    <text evidence="9">Binds 1 divalent metal cation per subunit.</text>
</comment>
<dbReference type="KEGG" id="sal:Sala_0721"/>
<dbReference type="GO" id="GO:0008253">
    <property type="term" value="F:5'-nucleotidase activity"/>
    <property type="evidence" value="ECO:0007669"/>
    <property type="project" value="UniProtKB-UniRule"/>
</dbReference>
<dbReference type="PANTHER" id="PTHR30457:SF12">
    <property type="entry name" value="5'_3'-NUCLEOTIDASE SURE"/>
    <property type="match status" value="1"/>
</dbReference>
<dbReference type="GO" id="GO:0000166">
    <property type="term" value="F:nucleotide binding"/>
    <property type="evidence" value="ECO:0007669"/>
    <property type="project" value="UniProtKB-KW"/>
</dbReference>
<dbReference type="Pfam" id="PF01975">
    <property type="entry name" value="SurE"/>
    <property type="match status" value="1"/>
</dbReference>
<feature type="binding site" evidence="9">
    <location>
        <position position="59"/>
    </location>
    <ligand>
        <name>a divalent metal cation</name>
        <dbReference type="ChEBI" id="CHEBI:60240"/>
    </ligand>
</feature>
<gene>
    <name evidence="9" type="primary">surE</name>
    <name evidence="11" type="ordered locus">Sala_0721</name>
</gene>
<dbReference type="GO" id="GO:0004309">
    <property type="term" value="F:exopolyphosphatase activity"/>
    <property type="evidence" value="ECO:0007669"/>
    <property type="project" value="TreeGrafter"/>
</dbReference>
<accession>Q1GV80</accession>
<proteinExistence type="inferred from homology"/>
<dbReference type="FunFam" id="3.40.1210.10:FF:000001">
    <property type="entry name" value="5'/3'-nucleotidase SurE"/>
    <property type="match status" value="1"/>
</dbReference>
<evidence type="ECO:0000256" key="8">
    <source>
        <dbReference type="ARBA" id="ARBA00022801"/>
    </source>
</evidence>
<dbReference type="Gene3D" id="3.40.1210.10">
    <property type="entry name" value="Survival protein SurE-like phosphatase/nucleotidase"/>
    <property type="match status" value="1"/>
</dbReference>
<dbReference type="PANTHER" id="PTHR30457">
    <property type="entry name" value="5'-NUCLEOTIDASE SURE"/>
    <property type="match status" value="1"/>
</dbReference>
<feature type="domain" description="Survival protein SurE-like phosphatase/nucleotidase" evidence="10">
    <location>
        <begin position="22"/>
        <end position="207"/>
    </location>
</feature>
<keyword evidence="6 9" id="KW-0479">Metal-binding</keyword>
<keyword evidence="5 9" id="KW-0963">Cytoplasm</keyword>
<keyword evidence="12" id="KW-1185">Reference proteome</keyword>
<dbReference type="InterPro" id="IPR036523">
    <property type="entry name" value="SurE-like_sf"/>
</dbReference>
<comment type="function">
    <text evidence="9">Nucleotidase that shows phosphatase activity on nucleoside 5'-monophosphates.</text>
</comment>
<dbReference type="HAMAP" id="MF_00060">
    <property type="entry name" value="SurE"/>
    <property type="match status" value="1"/>
</dbReference>
<comment type="subcellular location">
    <subcellularLocation>
        <location evidence="3 9">Cytoplasm</location>
    </subcellularLocation>
</comment>
<dbReference type="GO" id="GO:0005737">
    <property type="term" value="C:cytoplasm"/>
    <property type="evidence" value="ECO:0007669"/>
    <property type="project" value="UniProtKB-SubCell"/>
</dbReference>
<evidence type="ECO:0000256" key="7">
    <source>
        <dbReference type="ARBA" id="ARBA00022741"/>
    </source>
</evidence>
<evidence type="ECO:0000256" key="5">
    <source>
        <dbReference type="ARBA" id="ARBA00022490"/>
    </source>
</evidence>
<dbReference type="EC" id="3.1.3.5" evidence="9"/>
<comment type="catalytic activity">
    <reaction evidence="1 9">
        <text>a ribonucleoside 5'-phosphate + H2O = a ribonucleoside + phosphate</text>
        <dbReference type="Rhea" id="RHEA:12484"/>
        <dbReference type="ChEBI" id="CHEBI:15377"/>
        <dbReference type="ChEBI" id="CHEBI:18254"/>
        <dbReference type="ChEBI" id="CHEBI:43474"/>
        <dbReference type="ChEBI" id="CHEBI:58043"/>
        <dbReference type="EC" id="3.1.3.5"/>
    </reaction>
</comment>
<evidence type="ECO:0000256" key="4">
    <source>
        <dbReference type="ARBA" id="ARBA00011062"/>
    </source>
</evidence>
<evidence type="ECO:0000256" key="3">
    <source>
        <dbReference type="ARBA" id="ARBA00004496"/>
    </source>
</evidence>
<dbReference type="STRING" id="317655.Sala_0721"/>
<dbReference type="GO" id="GO:0008254">
    <property type="term" value="F:3'-nucleotidase activity"/>
    <property type="evidence" value="ECO:0007669"/>
    <property type="project" value="TreeGrafter"/>
</dbReference>
<organism evidence="11 12">
    <name type="scientific">Sphingopyxis alaskensis (strain DSM 13593 / LMG 18877 / RB2256)</name>
    <name type="common">Sphingomonas alaskensis</name>
    <dbReference type="NCBI Taxonomy" id="317655"/>
    <lineage>
        <taxon>Bacteria</taxon>
        <taxon>Pseudomonadati</taxon>
        <taxon>Pseudomonadota</taxon>
        <taxon>Alphaproteobacteria</taxon>
        <taxon>Sphingomonadales</taxon>
        <taxon>Sphingomonadaceae</taxon>
        <taxon>Sphingopyxis</taxon>
    </lineage>
</organism>
<feature type="binding site" evidence="9">
    <location>
        <position position="27"/>
    </location>
    <ligand>
        <name>a divalent metal cation</name>
        <dbReference type="ChEBI" id="CHEBI:60240"/>
    </ligand>
</feature>
<dbReference type="GO" id="GO:0046872">
    <property type="term" value="F:metal ion binding"/>
    <property type="evidence" value="ECO:0007669"/>
    <property type="project" value="UniProtKB-UniRule"/>
</dbReference>
<evidence type="ECO:0000313" key="11">
    <source>
        <dbReference type="EMBL" id="ABF52442.1"/>
    </source>
</evidence>
<feature type="binding site" evidence="9">
    <location>
        <position position="111"/>
    </location>
    <ligand>
        <name>a divalent metal cation</name>
        <dbReference type="ChEBI" id="CHEBI:60240"/>
    </ligand>
</feature>
<evidence type="ECO:0000256" key="2">
    <source>
        <dbReference type="ARBA" id="ARBA00001946"/>
    </source>
</evidence>
<dbReference type="HOGENOM" id="CLU_045192_1_2_5"/>
<dbReference type="AlphaFoldDB" id="Q1GV80"/>
<dbReference type="InterPro" id="IPR002828">
    <property type="entry name" value="SurE-like_Pase/nucleotidase"/>
</dbReference>
<reference evidence="11 12" key="1">
    <citation type="journal article" date="2009" name="Proc. Natl. Acad. Sci. U.S.A.">
        <title>The genomic basis of trophic strategy in marine bacteria.</title>
        <authorList>
            <person name="Lauro F.M."/>
            <person name="McDougald D."/>
            <person name="Thomas T."/>
            <person name="Williams T.J."/>
            <person name="Egan S."/>
            <person name="Rice S."/>
            <person name="DeMaere M.Z."/>
            <person name="Ting L."/>
            <person name="Ertan H."/>
            <person name="Johnson J."/>
            <person name="Ferriera S."/>
            <person name="Lapidus A."/>
            <person name="Anderson I."/>
            <person name="Kyrpides N."/>
            <person name="Munk A.C."/>
            <person name="Detter C."/>
            <person name="Han C.S."/>
            <person name="Brown M.V."/>
            <person name="Robb F.T."/>
            <person name="Kjelleberg S."/>
            <person name="Cavicchioli R."/>
        </authorList>
    </citation>
    <scope>NUCLEOTIDE SEQUENCE [LARGE SCALE GENOMIC DNA]</scope>
    <source>
        <strain evidence="12">DSM 13593 / LMG 18877 / RB2256</strain>
    </source>
</reference>
<protein>
    <recommendedName>
        <fullName evidence="9">5'-nucleotidase SurE</fullName>
        <ecNumber evidence="9">3.1.3.5</ecNumber>
    </recommendedName>
    <alternativeName>
        <fullName evidence="9">Nucleoside 5'-monophosphate phosphohydrolase</fullName>
    </alternativeName>
</protein>
<evidence type="ECO:0000313" key="12">
    <source>
        <dbReference type="Proteomes" id="UP000006578"/>
    </source>
</evidence>
<dbReference type="eggNOG" id="COG0496">
    <property type="taxonomic scope" value="Bacteria"/>
</dbReference>
<comment type="cofactor">
    <cofactor evidence="2">
        <name>Mg(2+)</name>
        <dbReference type="ChEBI" id="CHEBI:18420"/>
    </cofactor>
</comment>
<sequence>MPMGISTSLNANGTEKEKMMRILLTNDDGYHAPGMAVLEAIARQLSDDIWVCAPAEEQSGAGHSLTLSRPVRIREHGPRRWSCSGTPTDSVMMAIGKLMPEKPDLILSGVNRGANLGDDITYSGTVSAAIEGALAGIRSIALSQVYAREGMGDSVPFEAAEQWGARVLAPLMTMDMAPRTLININFPAIPAAEVQGIRVTRQGFHDYGRGSIVEGTDPRGYPYYWFGLHGIEHSLGHDSDLEAIDDRFISVTPLQLDLTHDPSLAALRAAYAG</sequence>
<name>Q1GV80_SPHAL</name>
<dbReference type="Proteomes" id="UP000006578">
    <property type="component" value="Chromosome"/>
</dbReference>
<evidence type="ECO:0000259" key="10">
    <source>
        <dbReference type="Pfam" id="PF01975"/>
    </source>
</evidence>
<dbReference type="NCBIfam" id="NF001490">
    <property type="entry name" value="PRK00346.1-4"/>
    <property type="match status" value="1"/>
</dbReference>
<dbReference type="InterPro" id="IPR030048">
    <property type="entry name" value="SurE"/>
</dbReference>